<organism evidence="1 2">
    <name type="scientific">Listeria floridensis FSL S10-1187</name>
    <dbReference type="NCBI Taxonomy" id="1265817"/>
    <lineage>
        <taxon>Bacteria</taxon>
        <taxon>Bacillati</taxon>
        <taxon>Bacillota</taxon>
        <taxon>Bacilli</taxon>
        <taxon>Bacillales</taxon>
        <taxon>Listeriaceae</taxon>
        <taxon>Listeria</taxon>
    </lineage>
</organism>
<reference evidence="1 2" key="1">
    <citation type="journal article" date="2014" name="Int. J. Syst. Evol. Microbiol.">
        <title>Listeria floridensis sp. nov., Listeria aquatica sp. nov., Listeria cornellensis sp. nov., Listeria riparia sp. nov. and Listeria grandensis sp. nov., from agricultural and natural environments.</title>
        <authorList>
            <person name="den Bakker H.C."/>
            <person name="Warchocki S."/>
            <person name="Wright E.M."/>
            <person name="Allred A.F."/>
            <person name="Ahlstrom C."/>
            <person name="Manuel C.S."/>
            <person name="Stasiewicz M.J."/>
            <person name="Burrell A."/>
            <person name="Roof S."/>
            <person name="Strawn L."/>
            <person name="Fortes E.D."/>
            <person name="Nightingale K.K."/>
            <person name="Kephart D."/>
            <person name="Wiedmann M."/>
        </authorList>
    </citation>
    <scope>NUCLEOTIDE SEQUENCE [LARGE SCALE GENOMIC DNA]</scope>
    <source>
        <strain evidence="1 2">FSL S10-1187</strain>
    </source>
</reference>
<dbReference type="InterPro" id="IPR019642">
    <property type="entry name" value="DUF2507"/>
</dbReference>
<accession>A0ABN0RCP3</accession>
<dbReference type="Pfam" id="PF10702">
    <property type="entry name" value="DUF2507"/>
    <property type="match status" value="1"/>
</dbReference>
<dbReference type="Proteomes" id="UP000019249">
    <property type="component" value="Unassembled WGS sequence"/>
</dbReference>
<dbReference type="Gene3D" id="3.30.1380.20">
    <property type="entry name" value="Trafficking protein particle complex subunit 3"/>
    <property type="match status" value="1"/>
</dbReference>
<gene>
    <name evidence="1" type="ORF">MFLO_13108</name>
</gene>
<evidence type="ECO:0000313" key="1">
    <source>
        <dbReference type="EMBL" id="EUJ27409.1"/>
    </source>
</evidence>
<dbReference type="EMBL" id="AODF01000032">
    <property type="protein sequence ID" value="EUJ27409.1"/>
    <property type="molecule type" value="Genomic_DNA"/>
</dbReference>
<proteinExistence type="predicted"/>
<dbReference type="InterPro" id="IPR024096">
    <property type="entry name" value="NO_sig/Golgi_transp_ligand-bd"/>
</dbReference>
<protein>
    <recommendedName>
        <fullName evidence="3">DUF2507 domain-containing protein</fullName>
    </recommendedName>
</protein>
<sequence length="154" mass="17568">MTEESNHEITSEPAKNLVPSFGIELFRDYLLPELLGEETPHILYWAGKDLARKFPLASFEEISAFFAEASFGSVAIAKEKKDELQIILSGNAVETRFNLQNSPSFKLEAGFIAEQIQTQRGYYTEAYDEVNTRKKEVVIVVKWDRKESVESEIE</sequence>
<comment type="caution">
    <text evidence="1">The sequence shown here is derived from an EMBL/GenBank/DDBJ whole genome shotgun (WGS) entry which is preliminary data.</text>
</comment>
<dbReference type="PANTHER" id="PTHR35090:SF1">
    <property type="entry name" value="SLR0144 PROTEIN"/>
    <property type="match status" value="1"/>
</dbReference>
<keyword evidence="2" id="KW-1185">Reference proteome</keyword>
<dbReference type="SUPFAM" id="SSF111126">
    <property type="entry name" value="Ligand-binding domain in the NO signalling and Golgi transport"/>
    <property type="match status" value="1"/>
</dbReference>
<name>A0ABN0RCP3_9LIST</name>
<evidence type="ECO:0000313" key="2">
    <source>
        <dbReference type="Proteomes" id="UP000019249"/>
    </source>
</evidence>
<dbReference type="PANTHER" id="PTHR35090">
    <property type="entry name" value="DNA-DIRECTED RNA POLYMERASE SUBUNIT I"/>
    <property type="match status" value="1"/>
</dbReference>
<evidence type="ECO:0008006" key="3">
    <source>
        <dbReference type="Google" id="ProtNLM"/>
    </source>
</evidence>